<reference evidence="1" key="1">
    <citation type="journal article" date="2022" name="bioRxiv">
        <title>Sequencing and chromosome-scale assembly of the giantPleurodeles waltlgenome.</title>
        <authorList>
            <person name="Brown T."/>
            <person name="Elewa A."/>
            <person name="Iarovenko S."/>
            <person name="Subramanian E."/>
            <person name="Araus A.J."/>
            <person name="Petzold A."/>
            <person name="Susuki M."/>
            <person name="Suzuki K.-i.T."/>
            <person name="Hayashi T."/>
            <person name="Toyoda A."/>
            <person name="Oliveira C."/>
            <person name="Osipova E."/>
            <person name="Leigh N.D."/>
            <person name="Simon A."/>
            <person name="Yun M.H."/>
        </authorList>
    </citation>
    <scope>NUCLEOTIDE SEQUENCE</scope>
    <source>
        <strain evidence="1">20211129_DDA</strain>
        <tissue evidence="1">Liver</tissue>
    </source>
</reference>
<protein>
    <submittedName>
        <fullName evidence="1">Uncharacterized protein</fullName>
    </submittedName>
</protein>
<gene>
    <name evidence="1" type="ORF">NDU88_005708</name>
</gene>
<dbReference type="AlphaFoldDB" id="A0AAV7SMD9"/>
<sequence length="123" mass="14353">MQMSVRCRFVQGSNTFFAPDLATYWVEVVEQVIRATGWDIPLTINVCLLGLLPRNSKEEPSRCFSVLGLTMGKRCIATRWMSNRAPTREKWERDLKEWANAEEEHLRRTRKDDKLPEVLLAWG</sequence>
<name>A0AAV7SMD9_PLEWA</name>
<evidence type="ECO:0000313" key="2">
    <source>
        <dbReference type="Proteomes" id="UP001066276"/>
    </source>
</evidence>
<proteinExistence type="predicted"/>
<evidence type="ECO:0000313" key="1">
    <source>
        <dbReference type="EMBL" id="KAJ1165280.1"/>
    </source>
</evidence>
<dbReference type="EMBL" id="JANPWB010000008">
    <property type="protein sequence ID" value="KAJ1165280.1"/>
    <property type="molecule type" value="Genomic_DNA"/>
</dbReference>
<keyword evidence="2" id="KW-1185">Reference proteome</keyword>
<comment type="caution">
    <text evidence="1">The sequence shown here is derived from an EMBL/GenBank/DDBJ whole genome shotgun (WGS) entry which is preliminary data.</text>
</comment>
<accession>A0AAV7SMD9</accession>
<organism evidence="1 2">
    <name type="scientific">Pleurodeles waltl</name>
    <name type="common">Iberian ribbed newt</name>
    <dbReference type="NCBI Taxonomy" id="8319"/>
    <lineage>
        <taxon>Eukaryota</taxon>
        <taxon>Metazoa</taxon>
        <taxon>Chordata</taxon>
        <taxon>Craniata</taxon>
        <taxon>Vertebrata</taxon>
        <taxon>Euteleostomi</taxon>
        <taxon>Amphibia</taxon>
        <taxon>Batrachia</taxon>
        <taxon>Caudata</taxon>
        <taxon>Salamandroidea</taxon>
        <taxon>Salamandridae</taxon>
        <taxon>Pleurodelinae</taxon>
        <taxon>Pleurodeles</taxon>
    </lineage>
</organism>
<dbReference type="Proteomes" id="UP001066276">
    <property type="component" value="Chromosome 4_2"/>
</dbReference>